<evidence type="ECO:0000256" key="7">
    <source>
        <dbReference type="ARBA" id="ARBA00038021"/>
    </source>
</evidence>
<feature type="compositionally biased region" description="Polar residues" evidence="9">
    <location>
        <begin position="261"/>
        <end position="270"/>
    </location>
</feature>
<feature type="compositionally biased region" description="Basic and acidic residues" evidence="9">
    <location>
        <begin position="138"/>
        <end position="149"/>
    </location>
</feature>
<dbReference type="PANTHER" id="PTHR11850">
    <property type="entry name" value="HOMEOBOX PROTEIN TRANSCRIPTION FACTORS"/>
    <property type="match status" value="1"/>
</dbReference>
<gene>
    <name evidence="11" type="ORF">MNOR_LOCUS23199</name>
</gene>
<evidence type="ECO:0000259" key="10">
    <source>
        <dbReference type="PROSITE" id="PS50071"/>
    </source>
</evidence>
<feature type="region of interest" description="Disordered" evidence="9">
    <location>
        <begin position="332"/>
        <end position="354"/>
    </location>
</feature>
<feature type="compositionally biased region" description="Polar residues" evidence="9">
    <location>
        <begin position="345"/>
        <end position="354"/>
    </location>
</feature>
<keyword evidence="5" id="KW-0804">Transcription</keyword>
<protein>
    <recommendedName>
        <fullName evidence="10">Homeobox domain-containing protein</fullName>
    </recommendedName>
</protein>
<feature type="domain" description="Homeobox" evidence="10">
    <location>
        <begin position="50"/>
        <end position="113"/>
    </location>
</feature>
<dbReference type="InterPro" id="IPR001356">
    <property type="entry name" value="HD"/>
</dbReference>
<evidence type="ECO:0000256" key="5">
    <source>
        <dbReference type="ARBA" id="ARBA00023163"/>
    </source>
</evidence>
<feature type="DNA-binding region" description="Homeobox" evidence="8">
    <location>
        <begin position="52"/>
        <end position="114"/>
    </location>
</feature>
<evidence type="ECO:0000256" key="3">
    <source>
        <dbReference type="ARBA" id="ARBA00023125"/>
    </source>
</evidence>
<dbReference type="InterPro" id="IPR009057">
    <property type="entry name" value="Homeodomain-like_sf"/>
</dbReference>
<organism evidence="11 12">
    <name type="scientific">Meganyctiphanes norvegica</name>
    <name type="common">Northern krill</name>
    <name type="synonym">Thysanopoda norvegica</name>
    <dbReference type="NCBI Taxonomy" id="48144"/>
    <lineage>
        <taxon>Eukaryota</taxon>
        <taxon>Metazoa</taxon>
        <taxon>Ecdysozoa</taxon>
        <taxon>Arthropoda</taxon>
        <taxon>Crustacea</taxon>
        <taxon>Multicrustacea</taxon>
        <taxon>Malacostraca</taxon>
        <taxon>Eumalacostraca</taxon>
        <taxon>Eucarida</taxon>
        <taxon>Euphausiacea</taxon>
        <taxon>Euphausiidae</taxon>
        <taxon>Meganyctiphanes</taxon>
    </lineage>
</organism>
<feature type="region of interest" description="Disordered" evidence="9">
    <location>
        <begin position="245"/>
        <end position="318"/>
    </location>
</feature>
<keyword evidence="6 8" id="KW-0539">Nucleus</keyword>
<dbReference type="EMBL" id="CAXKWB010020233">
    <property type="protein sequence ID" value="CAL4122477.1"/>
    <property type="molecule type" value="Genomic_DNA"/>
</dbReference>
<feature type="compositionally biased region" description="Low complexity" evidence="9">
    <location>
        <begin position="245"/>
        <end position="260"/>
    </location>
</feature>
<keyword evidence="12" id="KW-1185">Reference proteome</keyword>
<sequence length="354" mass="39789">MSMAMTSEDMSVNLCYQHFGARRERTSSSSGDEPSSGADDNTSYLRAAAAAARKRRGNLPKESVKILKKWLYDHRYNAYPSDEEKLQLSRAASLSVLQVCNWFINARRRILPEIIRREGHDPEKYTITRRAKKLKGVSPRDRYDNDDLPRSTPSSEYNRSRAVPRWESSELPDHDYDFSMAESRVASWVADQQRNNNKTHFAAPVVCPCGCGNEATDHTQQTQTQTQTQTFTPTQITITYVSVTTSTNTSPNSSFTHNTTAQSPTYSPNDSPMYPPSTPEQYVVPQSNGTTEYQNGYPTASSQVTPPPTPPEDDADKFKCLYMLVDAALSQWEKQNASPPPQDALDTTRTYLSL</sequence>
<evidence type="ECO:0000256" key="1">
    <source>
        <dbReference type="ARBA" id="ARBA00004123"/>
    </source>
</evidence>
<proteinExistence type="inferred from homology"/>
<dbReference type="Proteomes" id="UP001497623">
    <property type="component" value="Unassembled WGS sequence"/>
</dbReference>
<feature type="region of interest" description="Disordered" evidence="9">
    <location>
        <begin position="23"/>
        <end position="43"/>
    </location>
</feature>
<comment type="similarity">
    <text evidence="7">Belongs to the TALE/TGIF homeobox family.</text>
</comment>
<dbReference type="AlphaFoldDB" id="A0AAV2RBI1"/>
<keyword evidence="2" id="KW-0805">Transcription regulation</keyword>
<feature type="compositionally biased region" description="Polar residues" evidence="9">
    <location>
        <begin position="284"/>
        <end position="304"/>
    </location>
</feature>
<feature type="region of interest" description="Disordered" evidence="9">
    <location>
        <begin position="131"/>
        <end position="164"/>
    </location>
</feature>
<keyword evidence="3 8" id="KW-0238">DNA-binding</keyword>
<evidence type="ECO:0000256" key="9">
    <source>
        <dbReference type="SAM" id="MobiDB-lite"/>
    </source>
</evidence>
<dbReference type="CDD" id="cd00086">
    <property type="entry name" value="homeodomain"/>
    <property type="match status" value="1"/>
</dbReference>
<dbReference type="Pfam" id="PF05920">
    <property type="entry name" value="Homeobox_KN"/>
    <property type="match status" value="1"/>
</dbReference>
<evidence type="ECO:0000313" key="12">
    <source>
        <dbReference type="Proteomes" id="UP001497623"/>
    </source>
</evidence>
<comment type="subcellular location">
    <subcellularLocation>
        <location evidence="1 8">Nucleus</location>
    </subcellularLocation>
</comment>
<dbReference type="InterPro" id="IPR050224">
    <property type="entry name" value="TALE_homeobox"/>
</dbReference>
<reference evidence="11 12" key="1">
    <citation type="submission" date="2024-05" db="EMBL/GenBank/DDBJ databases">
        <authorList>
            <person name="Wallberg A."/>
        </authorList>
    </citation>
    <scope>NUCLEOTIDE SEQUENCE [LARGE SCALE GENOMIC DNA]</scope>
</reference>
<dbReference type="GO" id="GO:0048646">
    <property type="term" value="P:anatomical structure formation involved in morphogenesis"/>
    <property type="evidence" value="ECO:0007669"/>
    <property type="project" value="UniProtKB-ARBA"/>
</dbReference>
<dbReference type="SMART" id="SM00389">
    <property type="entry name" value="HOX"/>
    <property type="match status" value="1"/>
</dbReference>
<name>A0AAV2RBI1_MEGNR</name>
<dbReference type="FunFam" id="1.10.10.60:FF:000059">
    <property type="entry name" value="TGFB-induced factor homeobox 1"/>
    <property type="match status" value="1"/>
</dbReference>
<dbReference type="GO" id="GO:0000987">
    <property type="term" value="F:cis-regulatory region sequence-specific DNA binding"/>
    <property type="evidence" value="ECO:0007669"/>
    <property type="project" value="UniProtKB-ARBA"/>
</dbReference>
<evidence type="ECO:0000313" key="11">
    <source>
        <dbReference type="EMBL" id="CAL4122477.1"/>
    </source>
</evidence>
<evidence type="ECO:0000256" key="8">
    <source>
        <dbReference type="PROSITE-ProRule" id="PRU00108"/>
    </source>
</evidence>
<evidence type="ECO:0000256" key="6">
    <source>
        <dbReference type="ARBA" id="ARBA00023242"/>
    </source>
</evidence>
<feature type="compositionally biased region" description="Low complexity" evidence="9">
    <location>
        <begin position="27"/>
        <end position="43"/>
    </location>
</feature>
<accession>A0AAV2RBI1</accession>
<dbReference type="InterPro" id="IPR008422">
    <property type="entry name" value="KN_HD"/>
</dbReference>
<dbReference type="PROSITE" id="PS50071">
    <property type="entry name" value="HOMEOBOX_2"/>
    <property type="match status" value="1"/>
</dbReference>
<evidence type="ECO:0000256" key="4">
    <source>
        <dbReference type="ARBA" id="ARBA00023155"/>
    </source>
</evidence>
<dbReference type="GO" id="GO:0001654">
    <property type="term" value="P:eye development"/>
    <property type="evidence" value="ECO:0007669"/>
    <property type="project" value="UniProtKB-ARBA"/>
</dbReference>
<dbReference type="GO" id="GO:0005634">
    <property type="term" value="C:nucleus"/>
    <property type="evidence" value="ECO:0007669"/>
    <property type="project" value="UniProtKB-SubCell"/>
</dbReference>
<dbReference type="SUPFAM" id="SSF46689">
    <property type="entry name" value="Homeodomain-like"/>
    <property type="match status" value="1"/>
</dbReference>
<comment type="caution">
    <text evidence="11">The sequence shown here is derived from an EMBL/GenBank/DDBJ whole genome shotgun (WGS) entry which is preliminary data.</text>
</comment>
<feature type="non-terminal residue" evidence="11">
    <location>
        <position position="354"/>
    </location>
</feature>
<dbReference type="GO" id="GO:0006355">
    <property type="term" value="P:regulation of DNA-templated transcription"/>
    <property type="evidence" value="ECO:0007669"/>
    <property type="project" value="InterPro"/>
</dbReference>
<keyword evidence="4 8" id="KW-0371">Homeobox</keyword>
<dbReference type="Gene3D" id="1.10.10.60">
    <property type="entry name" value="Homeodomain-like"/>
    <property type="match status" value="1"/>
</dbReference>
<evidence type="ECO:0000256" key="2">
    <source>
        <dbReference type="ARBA" id="ARBA00023015"/>
    </source>
</evidence>